<keyword evidence="3 7" id="KW-0808">Transferase</keyword>
<dbReference type="GO" id="GO:0004337">
    <property type="term" value="F:(2E,6E)-farnesyl diphosphate synthase activity"/>
    <property type="evidence" value="ECO:0007669"/>
    <property type="project" value="UniProtKB-EC"/>
</dbReference>
<sequence length="299" mass="32397">MSLEQYFDECRHRVNGCIRSLLSAHDSASLRLTETMAYSANNGGKRIRPILVYAASHSLGGEQRQGDIPACAIELMHTYSLIHDDLPAMDNDALRRGQPANHKVYGDAMAILAGDALQTLAFEVLSNTDLFPDFELSTGSRLSMVRILAKASGYSGMAAGQAIDLEAVGLQLNQDALENMHAYKTGALIRASVRLGGLACVQQDDPRLDALDNYAKAIGLAFQVQDDILDVTAETQTIGKPQGADAELNKPTYVSILGLDKAQSMAAFLCQSAVDALSEFDSRADYLRELADFIIHRES</sequence>
<dbReference type="FunFam" id="1.10.600.10:FF:000001">
    <property type="entry name" value="Geranylgeranyl diphosphate synthase"/>
    <property type="match status" value="1"/>
</dbReference>
<dbReference type="GO" id="GO:0005737">
    <property type="term" value="C:cytoplasm"/>
    <property type="evidence" value="ECO:0007669"/>
    <property type="project" value="UniProtKB-ARBA"/>
</dbReference>
<accession>A0A2H9T593</accession>
<dbReference type="InterPro" id="IPR053378">
    <property type="entry name" value="Prenyl_diphosphate_synthase"/>
</dbReference>
<evidence type="ECO:0000256" key="6">
    <source>
        <dbReference type="ARBA" id="ARBA00023229"/>
    </source>
</evidence>
<dbReference type="InterPro" id="IPR000092">
    <property type="entry name" value="Polyprenyl_synt"/>
</dbReference>
<dbReference type="CDD" id="cd00685">
    <property type="entry name" value="Trans_IPPS_HT"/>
    <property type="match status" value="1"/>
</dbReference>
<comment type="cofactor">
    <cofactor evidence="1">
        <name>Mg(2+)</name>
        <dbReference type="ChEBI" id="CHEBI:18420"/>
    </cofactor>
</comment>
<dbReference type="SFLD" id="SFLDG01017">
    <property type="entry name" value="Polyprenyl_Transferase_Like"/>
    <property type="match status" value="1"/>
</dbReference>
<dbReference type="GO" id="GO:0046872">
    <property type="term" value="F:metal ion binding"/>
    <property type="evidence" value="ECO:0007669"/>
    <property type="project" value="UniProtKB-KW"/>
</dbReference>
<dbReference type="PANTHER" id="PTHR43281:SF1">
    <property type="entry name" value="FARNESYL DIPHOSPHATE SYNTHASE"/>
    <property type="match status" value="1"/>
</dbReference>
<dbReference type="PANTHER" id="PTHR43281">
    <property type="entry name" value="FARNESYL DIPHOSPHATE SYNTHASE"/>
    <property type="match status" value="1"/>
</dbReference>
<keyword evidence="6" id="KW-0414">Isoprene biosynthesis</keyword>
<protein>
    <submittedName>
        <fullName evidence="7">Farnesyl diphosphate synthase</fullName>
        <ecNumber evidence="7">2.5.1.10</ecNumber>
    </submittedName>
</protein>
<comment type="similarity">
    <text evidence="2">Belongs to the FPP/GGPP synthase family.</text>
</comment>
<gene>
    <name evidence="7" type="primary">ispA</name>
    <name evidence="7" type="ORF">CI610_02680</name>
</gene>
<keyword evidence="4" id="KW-0479">Metal-binding</keyword>
<dbReference type="PROSITE" id="PS00723">
    <property type="entry name" value="POLYPRENYL_SYNTHASE_1"/>
    <property type="match status" value="1"/>
</dbReference>
<dbReference type="AlphaFoldDB" id="A0A2H9T593"/>
<name>A0A2H9T593_9ZZZZ</name>
<evidence type="ECO:0000256" key="5">
    <source>
        <dbReference type="ARBA" id="ARBA00022842"/>
    </source>
</evidence>
<dbReference type="PROSITE" id="PS00444">
    <property type="entry name" value="POLYPRENYL_SYNTHASE_2"/>
    <property type="match status" value="1"/>
</dbReference>
<dbReference type="InterPro" id="IPR008949">
    <property type="entry name" value="Isoprenoid_synthase_dom_sf"/>
</dbReference>
<dbReference type="NCBIfam" id="NF045485">
    <property type="entry name" value="FPPsyn"/>
    <property type="match status" value="1"/>
</dbReference>
<dbReference type="Pfam" id="PF00348">
    <property type="entry name" value="polyprenyl_synt"/>
    <property type="match status" value="1"/>
</dbReference>
<dbReference type="GO" id="GO:0008299">
    <property type="term" value="P:isoprenoid biosynthetic process"/>
    <property type="evidence" value="ECO:0007669"/>
    <property type="project" value="UniProtKB-KW"/>
</dbReference>
<evidence type="ECO:0000256" key="2">
    <source>
        <dbReference type="ARBA" id="ARBA00006706"/>
    </source>
</evidence>
<dbReference type="Gene3D" id="1.10.600.10">
    <property type="entry name" value="Farnesyl Diphosphate Synthase"/>
    <property type="match status" value="1"/>
</dbReference>
<keyword evidence="5" id="KW-0460">Magnesium</keyword>
<dbReference type="SUPFAM" id="SSF48576">
    <property type="entry name" value="Terpenoid synthases"/>
    <property type="match status" value="1"/>
</dbReference>
<evidence type="ECO:0000256" key="1">
    <source>
        <dbReference type="ARBA" id="ARBA00001946"/>
    </source>
</evidence>
<evidence type="ECO:0000256" key="3">
    <source>
        <dbReference type="ARBA" id="ARBA00022679"/>
    </source>
</evidence>
<evidence type="ECO:0000313" key="7">
    <source>
        <dbReference type="EMBL" id="PJE78386.1"/>
    </source>
</evidence>
<reference evidence="7" key="1">
    <citation type="journal article" date="2017" name="Appl. Environ. Microbiol.">
        <title>Molecular characterization of an Endozoicomonas-like organism causing infection in king scallop Pecten maximus L.</title>
        <authorList>
            <person name="Cano I."/>
            <person name="van Aerle R."/>
            <person name="Ross S."/>
            <person name="Verner-Jeffreys D.W."/>
            <person name="Paley R.K."/>
            <person name="Rimmer G."/>
            <person name="Ryder D."/>
            <person name="Hooper P."/>
            <person name="Stone D."/>
            <person name="Feist S.W."/>
        </authorList>
    </citation>
    <scope>NUCLEOTIDE SEQUENCE</scope>
</reference>
<dbReference type="EMBL" id="NSIT01000191">
    <property type="protein sequence ID" value="PJE78386.1"/>
    <property type="molecule type" value="Genomic_DNA"/>
</dbReference>
<proteinExistence type="inferred from homology"/>
<dbReference type="InterPro" id="IPR033749">
    <property type="entry name" value="Polyprenyl_synt_CS"/>
</dbReference>
<organism evidence="7">
    <name type="scientific">invertebrate metagenome</name>
    <dbReference type="NCBI Taxonomy" id="1711999"/>
    <lineage>
        <taxon>unclassified sequences</taxon>
        <taxon>metagenomes</taxon>
        <taxon>organismal metagenomes</taxon>
    </lineage>
</organism>
<comment type="caution">
    <text evidence="7">The sequence shown here is derived from an EMBL/GenBank/DDBJ whole genome shotgun (WGS) entry which is preliminary data.</text>
</comment>
<dbReference type="EC" id="2.5.1.10" evidence="7"/>
<dbReference type="SFLD" id="SFLDS00005">
    <property type="entry name" value="Isoprenoid_Synthase_Type_I"/>
    <property type="match status" value="1"/>
</dbReference>
<evidence type="ECO:0000256" key="4">
    <source>
        <dbReference type="ARBA" id="ARBA00022723"/>
    </source>
</evidence>